<evidence type="ECO:0000313" key="1">
    <source>
        <dbReference type="EMBL" id="KFD53151.1"/>
    </source>
</evidence>
<name>A0A085NMK3_9BILA</name>
<sequence length="87" mass="9230">MAVASGQSPSMLLDRFSNRHRPGMTGVGHVVVATVPPGALEDSYLLIMDGVPIVATNFWPHDAITRRVKAFLKVALSTSLLARGTGT</sequence>
<dbReference type="EMBL" id="KL363220">
    <property type="protein sequence ID" value="KFD53151.1"/>
    <property type="molecule type" value="Genomic_DNA"/>
</dbReference>
<protein>
    <submittedName>
        <fullName evidence="2">Uncharacterized protein</fullName>
    </submittedName>
</protein>
<dbReference type="AlphaFoldDB" id="A0A085NMK3"/>
<dbReference type="Proteomes" id="UP000030758">
    <property type="component" value="Unassembled WGS sequence"/>
</dbReference>
<organism evidence="2">
    <name type="scientific">Trichuris suis</name>
    <name type="common">pig whipworm</name>
    <dbReference type="NCBI Taxonomy" id="68888"/>
    <lineage>
        <taxon>Eukaryota</taxon>
        <taxon>Metazoa</taxon>
        <taxon>Ecdysozoa</taxon>
        <taxon>Nematoda</taxon>
        <taxon>Enoplea</taxon>
        <taxon>Dorylaimia</taxon>
        <taxon>Trichinellida</taxon>
        <taxon>Trichuridae</taxon>
        <taxon>Trichuris</taxon>
    </lineage>
</organism>
<proteinExistence type="predicted"/>
<evidence type="ECO:0000313" key="2">
    <source>
        <dbReference type="EMBL" id="KFD70699.1"/>
    </source>
</evidence>
<keyword evidence="3" id="KW-1185">Reference proteome</keyword>
<evidence type="ECO:0000313" key="3">
    <source>
        <dbReference type="Proteomes" id="UP000030764"/>
    </source>
</evidence>
<dbReference type="EMBL" id="KL367486">
    <property type="protein sequence ID" value="KFD70699.1"/>
    <property type="molecule type" value="Genomic_DNA"/>
</dbReference>
<accession>A0A085NMK3</accession>
<gene>
    <name evidence="1" type="ORF">M513_06065</name>
    <name evidence="2" type="ORF">M514_06065</name>
</gene>
<reference evidence="2 3" key="1">
    <citation type="journal article" date="2014" name="Nat. Genet.">
        <title>Genome and transcriptome of the porcine whipworm Trichuris suis.</title>
        <authorList>
            <person name="Jex A.R."/>
            <person name="Nejsum P."/>
            <person name="Schwarz E.M."/>
            <person name="Hu L."/>
            <person name="Young N.D."/>
            <person name="Hall R.S."/>
            <person name="Korhonen P.K."/>
            <person name="Liao S."/>
            <person name="Thamsborg S."/>
            <person name="Xia J."/>
            <person name="Xu P."/>
            <person name="Wang S."/>
            <person name="Scheerlinck J.P."/>
            <person name="Hofmann A."/>
            <person name="Sternberg P.W."/>
            <person name="Wang J."/>
            <person name="Gasser R.B."/>
        </authorList>
    </citation>
    <scope>NUCLEOTIDE SEQUENCE [LARGE SCALE GENOMIC DNA]</scope>
    <source>
        <strain evidence="2">DCEP-RM93F</strain>
        <strain evidence="1">DCEP-RM93M</strain>
    </source>
</reference>
<dbReference type="Proteomes" id="UP000030764">
    <property type="component" value="Unassembled WGS sequence"/>
</dbReference>